<feature type="transmembrane region" description="Helical" evidence="14">
    <location>
        <begin position="43"/>
        <end position="67"/>
    </location>
</feature>
<dbReference type="Proteomes" id="UP000472241">
    <property type="component" value="Unplaced"/>
</dbReference>
<evidence type="ECO:0000256" key="12">
    <source>
        <dbReference type="RuleBase" id="RU004423"/>
    </source>
</evidence>
<dbReference type="GO" id="GO:0016020">
    <property type="term" value="C:membrane"/>
    <property type="evidence" value="ECO:0007669"/>
    <property type="project" value="UniProtKB-SubCell"/>
</dbReference>
<protein>
    <recommendedName>
        <fullName evidence="13">Taste receptor type 2</fullName>
    </recommendedName>
</protein>
<evidence type="ECO:0000256" key="3">
    <source>
        <dbReference type="ARBA" id="ARBA00022480"/>
    </source>
</evidence>
<proteinExistence type="inferred from homology"/>
<evidence type="ECO:0000256" key="10">
    <source>
        <dbReference type="ARBA" id="ARBA00023224"/>
    </source>
</evidence>
<evidence type="ECO:0000256" key="13">
    <source>
        <dbReference type="RuleBase" id="RU004424"/>
    </source>
</evidence>
<evidence type="ECO:0000256" key="6">
    <source>
        <dbReference type="ARBA" id="ARBA00022989"/>
    </source>
</evidence>
<evidence type="ECO:0000313" key="16">
    <source>
        <dbReference type="Proteomes" id="UP000472241"/>
    </source>
</evidence>
<comment type="function">
    <text evidence="11">Receptor that may play a role in the perception of bitterness and is gustducin-linked. May play a role in sensing the chemical composition of the gastrointestinal content. The activity of this receptor may stimulate alpha gustducin, mediate PLC-beta-2 activation and lead to the gating of TRPM5.</text>
</comment>
<evidence type="ECO:0000313" key="15">
    <source>
        <dbReference type="Ensembl" id="ENSLCNP00005012588.1"/>
    </source>
</evidence>
<evidence type="ECO:0000256" key="14">
    <source>
        <dbReference type="SAM" id="Phobius"/>
    </source>
</evidence>
<sequence length="326" mass="37908">MLVGLDKIFLTLSTAEFIIGMSGNVFVGLVNCSEWIKNQKISFVDFILTCLALSRITQLLVSLWQSFVMTLSPPFYSTWKSAKLITLLWRITNHWTTWFTTCLSIFYLLKIAHFSHSFFLWLKWRTNRVVLAILVLSLPFLLFDFLVLESLNDFFLNVYVMDESNLTLHINDSKTLYIKTLILLSFSYTIPIVLSLTSLVLLFLSLVRHIRNLQLNFMGSRDPSTQAHKGAIKMVMSFLLLFTVHFFSIQLTNWMLLIFWNNKFTKFIMLAIYVFPSGHSLILILGNSKLRQTALKVLRHLKSTLKREKTILILYRCYAAIYNGIL</sequence>
<dbReference type="AlphaFoldDB" id="A0A667GWN8"/>
<dbReference type="GO" id="GO:0004930">
    <property type="term" value="F:G protein-coupled receptor activity"/>
    <property type="evidence" value="ECO:0007669"/>
    <property type="project" value="UniProtKB-KW"/>
</dbReference>
<accession>A0A667GWN8</accession>
<feature type="transmembrane region" description="Helical" evidence="14">
    <location>
        <begin position="87"/>
        <end position="109"/>
    </location>
</feature>
<comment type="subcellular location">
    <subcellularLocation>
        <location evidence="1 13">Membrane</location>
        <topology evidence="1 13">Multi-pass membrane protein</topology>
    </subcellularLocation>
</comment>
<dbReference type="InterPro" id="IPR007960">
    <property type="entry name" value="TAS2R"/>
</dbReference>
<feature type="transmembrane region" description="Helical" evidence="14">
    <location>
        <begin position="12"/>
        <end position="31"/>
    </location>
</feature>
<dbReference type="Gene3D" id="1.20.1070.10">
    <property type="entry name" value="Rhodopsin 7-helix transmembrane proteins"/>
    <property type="match status" value="1"/>
</dbReference>
<reference evidence="15" key="1">
    <citation type="submission" date="2025-08" db="UniProtKB">
        <authorList>
            <consortium name="Ensembl"/>
        </authorList>
    </citation>
    <scope>IDENTIFICATION</scope>
</reference>
<keyword evidence="5 13" id="KW-0812">Transmembrane</keyword>
<dbReference type="Ensembl" id="ENSLCNT00005014098.1">
    <property type="protein sequence ID" value="ENSLCNP00005012588.1"/>
    <property type="gene ID" value="ENSLCNG00005008276.1"/>
</dbReference>
<dbReference type="FunFam" id="1.20.1070.10:FF:000042">
    <property type="entry name" value="Taste receptor type 2 member 7"/>
    <property type="match status" value="1"/>
</dbReference>
<feature type="transmembrane region" description="Helical" evidence="14">
    <location>
        <begin position="181"/>
        <end position="207"/>
    </location>
</feature>
<dbReference type="PANTHER" id="PTHR11394:SF70">
    <property type="entry name" value="TASTE RECEPTOR TYPE 2 MEMBER 42"/>
    <property type="match status" value="1"/>
</dbReference>
<keyword evidence="4 13" id="KW-0716">Sensory transduction</keyword>
<comment type="similarity">
    <text evidence="2 12">Belongs to the G-protein coupled receptor T2R family.</text>
</comment>
<evidence type="ECO:0000256" key="9">
    <source>
        <dbReference type="ARBA" id="ARBA00023170"/>
    </source>
</evidence>
<dbReference type="SUPFAM" id="SSF81321">
    <property type="entry name" value="Family A G protein-coupled receptor-like"/>
    <property type="match status" value="1"/>
</dbReference>
<dbReference type="CDD" id="cd15024">
    <property type="entry name" value="7tm_TAS2R42"/>
    <property type="match status" value="1"/>
</dbReference>
<keyword evidence="9 13" id="KW-0675">Receptor</keyword>
<name>A0A667GWN8_LYNCA</name>
<evidence type="ECO:0000256" key="1">
    <source>
        <dbReference type="ARBA" id="ARBA00004141"/>
    </source>
</evidence>
<keyword evidence="10 13" id="KW-0807">Transducer</keyword>
<evidence type="ECO:0000256" key="2">
    <source>
        <dbReference type="ARBA" id="ARBA00007376"/>
    </source>
</evidence>
<keyword evidence="6 14" id="KW-1133">Transmembrane helix</keyword>
<organism evidence="15 16">
    <name type="scientific">Lynx canadensis</name>
    <name type="common">Canada lynx</name>
    <name type="synonym">Felis canadensis</name>
    <dbReference type="NCBI Taxonomy" id="61383"/>
    <lineage>
        <taxon>Eukaryota</taxon>
        <taxon>Metazoa</taxon>
        <taxon>Chordata</taxon>
        <taxon>Craniata</taxon>
        <taxon>Vertebrata</taxon>
        <taxon>Euteleostomi</taxon>
        <taxon>Mammalia</taxon>
        <taxon>Eutheria</taxon>
        <taxon>Laurasiatheria</taxon>
        <taxon>Carnivora</taxon>
        <taxon>Feliformia</taxon>
        <taxon>Felidae</taxon>
        <taxon>Felinae</taxon>
        <taxon>Lynx</taxon>
    </lineage>
</organism>
<keyword evidence="7 13" id="KW-0297">G-protein coupled receptor</keyword>
<evidence type="ECO:0000256" key="8">
    <source>
        <dbReference type="ARBA" id="ARBA00023136"/>
    </source>
</evidence>
<evidence type="ECO:0000256" key="4">
    <source>
        <dbReference type="ARBA" id="ARBA00022606"/>
    </source>
</evidence>
<keyword evidence="8 13" id="KW-0472">Membrane</keyword>
<keyword evidence="3 13" id="KW-0919">Taste</keyword>
<feature type="transmembrane region" description="Helical" evidence="14">
    <location>
        <begin position="238"/>
        <end position="261"/>
    </location>
</feature>
<evidence type="ECO:0000256" key="7">
    <source>
        <dbReference type="ARBA" id="ARBA00023040"/>
    </source>
</evidence>
<dbReference type="Pfam" id="PF05296">
    <property type="entry name" value="TAS2R"/>
    <property type="match status" value="1"/>
</dbReference>
<evidence type="ECO:0000256" key="5">
    <source>
        <dbReference type="ARBA" id="ARBA00022692"/>
    </source>
</evidence>
<reference evidence="15" key="2">
    <citation type="submission" date="2025-09" db="UniProtKB">
        <authorList>
            <consortium name="Ensembl"/>
        </authorList>
    </citation>
    <scope>IDENTIFICATION</scope>
</reference>
<feature type="transmembrane region" description="Helical" evidence="14">
    <location>
        <begin position="129"/>
        <end position="148"/>
    </location>
</feature>
<gene>
    <name evidence="15" type="primary">LOC115518658</name>
</gene>
<dbReference type="PANTHER" id="PTHR11394">
    <property type="entry name" value="TASTE RECEPTOR TYPE 2"/>
    <property type="match status" value="1"/>
</dbReference>
<dbReference type="GO" id="GO:0033038">
    <property type="term" value="F:bitter taste receptor activity"/>
    <property type="evidence" value="ECO:0007669"/>
    <property type="project" value="InterPro"/>
</dbReference>
<keyword evidence="16" id="KW-1185">Reference proteome</keyword>
<feature type="transmembrane region" description="Helical" evidence="14">
    <location>
        <begin position="267"/>
        <end position="286"/>
    </location>
</feature>
<evidence type="ECO:0000256" key="11">
    <source>
        <dbReference type="ARBA" id="ARBA00024847"/>
    </source>
</evidence>